<evidence type="ECO:0000256" key="3">
    <source>
        <dbReference type="ARBA" id="ARBA00009945"/>
    </source>
</evidence>
<keyword evidence="4" id="KW-0813">Transport</keyword>
<comment type="similarity">
    <text evidence="3">Belongs to the plastid outer envelope porin OEP21 (TC 1.B.29) family.</text>
</comment>
<evidence type="ECO:0000256" key="4">
    <source>
        <dbReference type="ARBA" id="ARBA00022448"/>
    </source>
</evidence>
<dbReference type="AlphaFoldDB" id="A0AAD3HJQ7"/>
<evidence type="ECO:0000256" key="9">
    <source>
        <dbReference type="ARBA" id="ARBA00023136"/>
    </source>
</evidence>
<evidence type="ECO:0000256" key="1">
    <source>
        <dbReference type="ARBA" id="ARBA00004396"/>
    </source>
</evidence>
<evidence type="ECO:0000313" key="12">
    <source>
        <dbReference type="EMBL" id="GFR42875.1"/>
    </source>
</evidence>
<protein>
    <submittedName>
        <fullName evidence="12">Uncharacterized protein</fullName>
    </submittedName>
</protein>
<keyword evidence="9" id="KW-0472">Membrane</keyword>
<accession>A0AAD3HJQ7</accession>
<proteinExistence type="inferred from homology"/>
<comment type="subcellular location">
    <subcellularLocation>
        <location evidence="1">Plastid</location>
        <location evidence="1">Chloroplast outer membrane</location>
        <topology evidence="1">Multi-pass membrane protein</topology>
    </subcellularLocation>
    <subcellularLocation>
        <location evidence="2">Plastid</location>
        <location evidence="2">Etioplast membrane</location>
        <topology evidence="2">Multi-pass membrane protein</topology>
    </subcellularLocation>
</comment>
<dbReference type="GO" id="GO:0044070">
    <property type="term" value="P:regulation of monoatomic anion transport"/>
    <property type="evidence" value="ECO:0007669"/>
    <property type="project" value="InterPro"/>
</dbReference>
<dbReference type="GO" id="GO:0034426">
    <property type="term" value="C:etioplast membrane"/>
    <property type="evidence" value="ECO:0007669"/>
    <property type="project" value="UniProtKB-SubCell"/>
</dbReference>
<feature type="region of interest" description="Disordered" evidence="11">
    <location>
        <begin position="81"/>
        <end position="102"/>
    </location>
</feature>
<comment type="caution">
    <text evidence="12">The sequence shown here is derived from an EMBL/GenBank/DDBJ whole genome shotgun (WGS) entry which is preliminary data.</text>
</comment>
<name>A0AAD3HJQ7_9CHLO</name>
<evidence type="ECO:0000256" key="10">
    <source>
        <dbReference type="ARBA" id="ARBA00024941"/>
    </source>
</evidence>
<keyword evidence="7" id="KW-0812">Transmembrane</keyword>
<evidence type="ECO:0000256" key="11">
    <source>
        <dbReference type="SAM" id="MobiDB-lite"/>
    </source>
</evidence>
<evidence type="ECO:0000256" key="5">
    <source>
        <dbReference type="ARBA" id="ARBA00022528"/>
    </source>
</evidence>
<organism evidence="12 13">
    <name type="scientific">Astrephomene gubernaculifera</name>
    <dbReference type="NCBI Taxonomy" id="47775"/>
    <lineage>
        <taxon>Eukaryota</taxon>
        <taxon>Viridiplantae</taxon>
        <taxon>Chlorophyta</taxon>
        <taxon>core chlorophytes</taxon>
        <taxon>Chlorophyceae</taxon>
        <taxon>CS clade</taxon>
        <taxon>Chlamydomonadales</taxon>
        <taxon>Astrephomenaceae</taxon>
        <taxon>Astrephomene</taxon>
    </lineage>
</organism>
<keyword evidence="13" id="KW-1185">Reference proteome</keyword>
<dbReference type="PANTHER" id="PTHR35993">
    <property type="entry name" value="OUTER ENVELOPE PORE PROTEIN 21B, CHLOROPLASTIC"/>
    <property type="match status" value="1"/>
</dbReference>
<dbReference type="PANTHER" id="PTHR35993:SF1">
    <property type="entry name" value="OUTER ENVELOPE PORE PROTEIN 21B, CHLOROPLASTIC"/>
    <property type="match status" value="1"/>
</dbReference>
<evidence type="ECO:0000256" key="7">
    <source>
        <dbReference type="ARBA" id="ARBA00022692"/>
    </source>
</evidence>
<comment type="function">
    <text evidence="10">Voltage-dependent rectifying anion channel that facilitates the translocation between chloroplast and cytoplasm of phosphorylated carbohydrates such as triosephosphate, 3-phosphoglycerate and inorganic phosphate (Pi) depending of ATP to triosephosphate ratio in the plastidial intermembrane space; in high triosephosphate/ATP conditions (e.g. photosynthesis), export of triosphosphate from chloroplast (outward rectifying channels), but in high ATP/triosephosphate conditions (e.g. dark phase), import of phosphosolutes (inward rectifying channels).</text>
</comment>
<evidence type="ECO:0000256" key="2">
    <source>
        <dbReference type="ARBA" id="ARBA00004441"/>
    </source>
</evidence>
<keyword evidence="6" id="KW-0934">Plastid</keyword>
<evidence type="ECO:0000256" key="8">
    <source>
        <dbReference type="ARBA" id="ARBA00023065"/>
    </source>
</evidence>
<keyword evidence="5" id="KW-0150">Chloroplast</keyword>
<dbReference type="GO" id="GO:0008308">
    <property type="term" value="F:voltage-gated monoatomic anion channel activity"/>
    <property type="evidence" value="ECO:0007669"/>
    <property type="project" value="InterPro"/>
</dbReference>
<dbReference type="EMBL" id="BMAR01000004">
    <property type="protein sequence ID" value="GFR42875.1"/>
    <property type="molecule type" value="Genomic_DNA"/>
</dbReference>
<reference evidence="12 13" key="1">
    <citation type="journal article" date="2021" name="Sci. Rep.">
        <title>Genome sequencing of the multicellular alga Astrephomene provides insights into convergent evolution of germ-soma differentiation.</title>
        <authorList>
            <person name="Yamashita S."/>
            <person name="Yamamoto K."/>
            <person name="Matsuzaki R."/>
            <person name="Suzuki S."/>
            <person name="Yamaguchi H."/>
            <person name="Hirooka S."/>
            <person name="Minakuchi Y."/>
            <person name="Miyagishima S."/>
            <person name="Kawachi M."/>
            <person name="Toyoda A."/>
            <person name="Nozaki H."/>
        </authorList>
    </citation>
    <scope>NUCLEOTIDE SEQUENCE [LARGE SCALE GENOMIC DNA]</scope>
    <source>
        <strain evidence="12 13">NIES-4017</strain>
    </source>
</reference>
<keyword evidence="8" id="KW-0406">Ion transport</keyword>
<gene>
    <name evidence="12" type="ORF">Agub_g3867</name>
</gene>
<dbReference type="Proteomes" id="UP001054857">
    <property type="component" value="Unassembled WGS sequence"/>
</dbReference>
<sequence length="215" mass="23146">METRLQYDLQEKQLKFHVRQRVSTEQKLEFKAVGLLDPSTASLSHYRAALKQHVTLGSGPELRDSGSKPFRLGAGVAVVSGPGGSSAKPATTRGSSAAAAGASRSPFANASPLLTVSAEKKVGLLDGPNTVLTLRAVADWDMADRRLASRSGLVKLSHTLPGFTRRQDLKLAAGMTVDWQPGARTEPRPSLFLQARENNWAATLKEGRINLTYDL</sequence>
<evidence type="ECO:0000313" key="13">
    <source>
        <dbReference type="Proteomes" id="UP001054857"/>
    </source>
</evidence>
<evidence type="ECO:0000256" key="6">
    <source>
        <dbReference type="ARBA" id="ARBA00022640"/>
    </source>
</evidence>
<dbReference type="GO" id="GO:0009707">
    <property type="term" value="C:chloroplast outer membrane"/>
    <property type="evidence" value="ECO:0007669"/>
    <property type="project" value="UniProtKB-SubCell"/>
</dbReference>
<dbReference type="InterPro" id="IPR034575">
    <property type="entry name" value="OEP21"/>
</dbReference>